<gene>
    <name evidence="2" type="ORF">SODALDRAFT_361777</name>
</gene>
<reference evidence="2 3" key="1">
    <citation type="journal article" date="2018" name="Mol. Ecol.">
        <title>The obligate alkalophilic soda-lake fungus Sodiomyces alkalinus has shifted to a protein diet.</title>
        <authorList>
            <person name="Grum-Grzhimaylo A.A."/>
            <person name="Falkoski D.L."/>
            <person name="van den Heuvel J."/>
            <person name="Valero-Jimenez C.A."/>
            <person name="Min B."/>
            <person name="Choi I.G."/>
            <person name="Lipzen A."/>
            <person name="Daum C.G."/>
            <person name="Aanen D.K."/>
            <person name="Tsang A."/>
            <person name="Henrissat B."/>
            <person name="Bilanenko E.N."/>
            <person name="de Vries R.P."/>
            <person name="van Kan J.A.L."/>
            <person name="Grigoriev I.V."/>
            <person name="Debets A.J.M."/>
        </authorList>
    </citation>
    <scope>NUCLEOTIDE SEQUENCE [LARGE SCALE GENOMIC DNA]</scope>
    <source>
        <strain evidence="2 3">F11</strain>
    </source>
</reference>
<dbReference type="EMBL" id="ML119058">
    <property type="protein sequence ID" value="ROT36939.1"/>
    <property type="molecule type" value="Genomic_DNA"/>
</dbReference>
<keyword evidence="3" id="KW-1185">Reference proteome</keyword>
<dbReference type="AlphaFoldDB" id="A0A3N2PR05"/>
<sequence length="705" mass="78855">MPGRQPTYTHYAQIIISSCKIVRDGESALFTASEIATNKEGTLEWDYAVRTSGKFRETHSSGVTVHADTHYGLGTKDMPQGDNTSTHYHASPLPIQSSTQDGTPEISTFDHTQQCPQRPSSLRRQLFASASALAHEASVIPRRRCVPVGRKRHTTVRVGKHVHHRTEQLDCLVYRCHERLILLHFSGRTDAPLYGSDHMGRLVDDSRLDSGVCTELFLDLVFSVIYGFCARYDRRSDDILTPAAPRVLSALKLKSKQSAASHGEVKVQGPTNIWTGRNAMPASTEPPNRALMPLLYEDVGKQPWRWHCVGWVETWPIWHQIFVLIVPNTVSSAPGLSVSHTGALDKSPFSAPRSRTQWVVVISPHPQSRKFRATDRQSSMTDGLKAVIPFTNWRRDRSTTWFCGMLRAVVVIMNGRTAATSQECIPTSPSTRIDRYWDKVIYIYVRTPYRSPGFMRHVDDVDVMIVRHGRGYSRHPPPFSYFRTPQFLPGPHACQPLLTVQHVSTIHPSIHRPSRLERAAGILLFPRVLSQNHCMARYLVACVGSVAPLKRAGKTKTGNSSGLQETLLLSLEPSSNTDILSRMPAQQLPAYFARGRALIPRDRSDVSDSWAWETGQVWFSTRKAQKREMHPKVSSCLVRPPPALSTFGTGKLLEGVIIIRESASSSDYEPARNILAAERIACQMEYVIVLGVIPTLIVRQGPDMA</sequence>
<feature type="compositionally biased region" description="Polar residues" evidence="1">
    <location>
        <begin position="81"/>
        <end position="116"/>
    </location>
</feature>
<dbReference type="PROSITE" id="PS51257">
    <property type="entry name" value="PROKAR_LIPOPROTEIN"/>
    <property type="match status" value="1"/>
</dbReference>
<name>A0A3N2PR05_SODAK</name>
<evidence type="ECO:0000256" key="1">
    <source>
        <dbReference type="SAM" id="MobiDB-lite"/>
    </source>
</evidence>
<dbReference type="RefSeq" id="XP_028464745.1">
    <property type="nucleotide sequence ID" value="XM_028614411.1"/>
</dbReference>
<evidence type="ECO:0000313" key="3">
    <source>
        <dbReference type="Proteomes" id="UP000272025"/>
    </source>
</evidence>
<evidence type="ECO:0000313" key="2">
    <source>
        <dbReference type="EMBL" id="ROT36939.1"/>
    </source>
</evidence>
<protein>
    <submittedName>
        <fullName evidence="2">Uncharacterized protein</fullName>
    </submittedName>
</protein>
<dbReference type="GeneID" id="39582889"/>
<proteinExistence type="predicted"/>
<feature type="region of interest" description="Disordered" evidence="1">
    <location>
        <begin position="76"/>
        <end position="116"/>
    </location>
</feature>
<organism evidence="2 3">
    <name type="scientific">Sodiomyces alkalinus (strain CBS 110278 / VKM F-3762 / F11)</name>
    <name type="common">Alkaliphilic filamentous fungus</name>
    <dbReference type="NCBI Taxonomy" id="1314773"/>
    <lineage>
        <taxon>Eukaryota</taxon>
        <taxon>Fungi</taxon>
        <taxon>Dikarya</taxon>
        <taxon>Ascomycota</taxon>
        <taxon>Pezizomycotina</taxon>
        <taxon>Sordariomycetes</taxon>
        <taxon>Hypocreomycetidae</taxon>
        <taxon>Glomerellales</taxon>
        <taxon>Plectosphaerellaceae</taxon>
        <taxon>Sodiomyces</taxon>
    </lineage>
</organism>
<dbReference type="Proteomes" id="UP000272025">
    <property type="component" value="Unassembled WGS sequence"/>
</dbReference>
<accession>A0A3N2PR05</accession>